<accession>A0A8J5X8D1</accession>
<comment type="caution">
    <text evidence="4">The sequence shown here is derived from an EMBL/GenBank/DDBJ whole genome shotgun (WGS) entry which is preliminary data.</text>
</comment>
<dbReference type="Proteomes" id="UP000751190">
    <property type="component" value="Unassembled WGS sequence"/>
</dbReference>
<dbReference type="AlphaFoldDB" id="A0A8J5X8D1"/>
<evidence type="ECO:0000256" key="1">
    <source>
        <dbReference type="ARBA" id="ARBA00001962"/>
    </source>
</evidence>
<reference evidence="4" key="1">
    <citation type="submission" date="2021-05" db="EMBL/GenBank/DDBJ databases">
        <title>The genome of the haptophyte Pavlova lutheri (Diacronema luteri, Pavlovales) - a model for lipid biosynthesis in eukaryotic algae.</title>
        <authorList>
            <person name="Hulatt C.J."/>
            <person name="Posewitz M.C."/>
        </authorList>
    </citation>
    <scope>NUCLEOTIDE SEQUENCE</scope>
    <source>
        <strain evidence="4">NIVA-4/92</strain>
    </source>
</reference>
<sequence length="360" mass="40460">MLSFLVALGASAAPLLATPRSAMTHADWLCYAQAHSHIAERFGSKTIAIRRYFFARGRQLGHELVRCADDFTLKPHDWMDPREHEKLEDERQDCRGRSYGFLYEQFHEQGYTIFTPCSLRAETIEQAAAFTRTAGGRDRLLNAAHPAVLDIATDTDTEGFLAFLHERTPFAFQTLNFKYGTAQPAHSDVTHFDTLPTRGLMAAAWLALEDVHVASGPLIVYPGSHRLGLWDMAQLGIREDLPLRGVVPNSTAYPLYERVLAETITERGLASELMTDVKRGDVIVWANSLLHGGGPVLDPNATRLSQVTHFFFEPAAMFWVPRLSPEDRHLHQKYPSEWAALSEASRRRRGRSLAAREPKP</sequence>
<dbReference type="OrthoDB" id="445007at2759"/>
<feature type="signal peptide" evidence="3">
    <location>
        <begin position="1"/>
        <end position="17"/>
    </location>
</feature>
<feature type="chain" id="PRO_5035265835" description="Phytanoyl-CoA dioxygenase" evidence="3">
    <location>
        <begin position="18"/>
        <end position="360"/>
    </location>
</feature>
<dbReference type="Pfam" id="PF05721">
    <property type="entry name" value="PhyH"/>
    <property type="match status" value="1"/>
</dbReference>
<evidence type="ECO:0000313" key="4">
    <source>
        <dbReference type="EMBL" id="KAG8458488.1"/>
    </source>
</evidence>
<dbReference type="GO" id="GO:0046872">
    <property type="term" value="F:metal ion binding"/>
    <property type="evidence" value="ECO:0007669"/>
    <property type="project" value="UniProtKB-ARBA"/>
</dbReference>
<organism evidence="4 5">
    <name type="scientific">Diacronema lutheri</name>
    <name type="common">Unicellular marine alga</name>
    <name type="synonym">Monochrysis lutheri</name>
    <dbReference type="NCBI Taxonomy" id="2081491"/>
    <lineage>
        <taxon>Eukaryota</taxon>
        <taxon>Haptista</taxon>
        <taxon>Haptophyta</taxon>
        <taxon>Pavlovophyceae</taxon>
        <taxon>Pavlovales</taxon>
        <taxon>Pavlovaceae</taxon>
        <taxon>Diacronema</taxon>
    </lineage>
</organism>
<proteinExistence type="predicted"/>
<dbReference type="GO" id="GO:0016491">
    <property type="term" value="F:oxidoreductase activity"/>
    <property type="evidence" value="ECO:0007669"/>
    <property type="project" value="UniProtKB-ARBA"/>
</dbReference>
<dbReference type="InterPro" id="IPR008775">
    <property type="entry name" value="Phytyl_CoA_dOase-like"/>
</dbReference>
<name>A0A8J5X8D1_DIALT</name>
<evidence type="ECO:0000256" key="3">
    <source>
        <dbReference type="SAM" id="SignalP"/>
    </source>
</evidence>
<comment type="cofactor">
    <cofactor evidence="1">
        <name>Fe cation</name>
        <dbReference type="ChEBI" id="CHEBI:24875"/>
    </cofactor>
</comment>
<keyword evidence="5" id="KW-1185">Reference proteome</keyword>
<keyword evidence="3" id="KW-0732">Signal</keyword>
<dbReference type="PANTHER" id="PTHR20883">
    <property type="entry name" value="PHYTANOYL-COA DIOXYGENASE DOMAIN CONTAINING 1"/>
    <property type="match status" value="1"/>
</dbReference>
<protein>
    <recommendedName>
        <fullName evidence="6">Phytanoyl-CoA dioxygenase</fullName>
    </recommendedName>
</protein>
<feature type="region of interest" description="Disordered" evidence="2">
    <location>
        <begin position="341"/>
        <end position="360"/>
    </location>
</feature>
<evidence type="ECO:0008006" key="6">
    <source>
        <dbReference type="Google" id="ProtNLM"/>
    </source>
</evidence>
<gene>
    <name evidence="4" type="ORF">KFE25_003023</name>
</gene>
<dbReference type="PANTHER" id="PTHR20883:SF48">
    <property type="entry name" value="ECTOINE DIOXYGENASE"/>
    <property type="match status" value="1"/>
</dbReference>
<evidence type="ECO:0000313" key="5">
    <source>
        <dbReference type="Proteomes" id="UP000751190"/>
    </source>
</evidence>
<dbReference type="Gene3D" id="2.60.120.620">
    <property type="entry name" value="q2cbj1_9rhob like domain"/>
    <property type="match status" value="1"/>
</dbReference>
<evidence type="ECO:0000256" key="2">
    <source>
        <dbReference type="SAM" id="MobiDB-lite"/>
    </source>
</evidence>
<dbReference type="EMBL" id="JAGTXO010000050">
    <property type="protein sequence ID" value="KAG8458488.1"/>
    <property type="molecule type" value="Genomic_DNA"/>
</dbReference>
<dbReference type="SUPFAM" id="SSF51197">
    <property type="entry name" value="Clavaminate synthase-like"/>
    <property type="match status" value="1"/>
</dbReference>